<comment type="caution">
    <text evidence="1">The sequence shown here is derived from an EMBL/GenBank/DDBJ whole genome shotgun (WGS) entry which is preliminary data.</text>
</comment>
<dbReference type="PaxDb" id="411461-DORFOR_00350"/>
<accession>B0G2E4</accession>
<sequence length="41" mass="4890">MVKHLKKVCKTIISMLIKFVGFDYIKKIYGNVYENMFFVAE</sequence>
<gene>
    <name evidence="1" type="ORF">DORFOR_00350</name>
</gene>
<proteinExistence type="predicted"/>
<dbReference type="AlphaFoldDB" id="B0G2E4"/>
<evidence type="ECO:0000313" key="2">
    <source>
        <dbReference type="Proteomes" id="UP000005359"/>
    </source>
</evidence>
<protein>
    <submittedName>
        <fullName evidence="1">Uncharacterized protein</fullName>
    </submittedName>
</protein>
<dbReference type="Proteomes" id="UP000005359">
    <property type="component" value="Unassembled WGS sequence"/>
</dbReference>
<organism evidence="1 2">
    <name type="scientific">Dorea formicigenerans ATCC 27755</name>
    <dbReference type="NCBI Taxonomy" id="411461"/>
    <lineage>
        <taxon>Bacteria</taxon>
        <taxon>Bacillati</taxon>
        <taxon>Bacillota</taxon>
        <taxon>Clostridia</taxon>
        <taxon>Lachnospirales</taxon>
        <taxon>Lachnospiraceae</taxon>
        <taxon>Dorea</taxon>
    </lineage>
</organism>
<dbReference type="STRING" id="411461.DORFOR_00350"/>
<evidence type="ECO:0000313" key="1">
    <source>
        <dbReference type="EMBL" id="EDR48226.1"/>
    </source>
</evidence>
<name>B0G2E4_9FIRM</name>
<reference evidence="1 2" key="1">
    <citation type="submission" date="2007-10" db="EMBL/GenBank/DDBJ databases">
        <title>Draft genome sequence of Dorea formicigenerans(ATCC 27755).</title>
        <authorList>
            <person name="Sudarsanam P."/>
            <person name="Ley R."/>
            <person name="Guruge J."/>
            <person name="Turnbaugh P.J."/>
            <person name="Mahowald M."/>
            <person name="Liep D."/>
            <person name="Gordon J."/>
        </authorList>
    </citation>
    <scope>NUCLEOTIDE SEQUENCE [LARGE SCALE GENOMIC DNA]</scope>
    <source>
        <strain evidence="1 2">ATCC 27755</strain>
    </source>
</reference>
<reference evidence="1 2" key="2">
    <citation type="submission" date="2007-10" db="EMBL/GenBank/DDBJ databases">
        <authorList>
            <person name="Fulton L."/>
            <person name="Clifton S."/>
            <person name="Fulton B."/>
            <person name="Xu J."/>
            <person name="Minx P."/>
            <person name="Pepin K.H."/>
            <person name="Johnson M."/>
            <person name="Thiruvilangam P."/>
            <person name="Bhonagiri V."/>
            <person name="Nash W.E."/>
            <person name="Wang C."/>
            <person name="Mardis E.R."/>
            <person name="Wilson R.K."/>
        </authorList>
    </citation>
    <scope>NUCLEOTIDE SEQUENCE [LARGE SCALE GENOMIC DNA]</scope>
    <source>
        <strain evidence="1 2">ATCC 27755</strain>
    </source>
</reference>
<dbReference type="EMBL" id="AAXA02000007">
    <property type="protein sequence ID" value="EDR48226.1"/>
    <property type="molecule type" value="Genomic_DNA"/>
</dbReference>